<dbReference type="InterPro" id="IPR050336">
    <property type="entry name" value="Chromosome_partition/occlusion"/>
</dbReference>
<accession>A0A384WJZ9</accession>
<evidence type="ECO:0000256" key="2">
    <source>
        <dbReference type="SAM" id="MobiDB-lite"/>
    </source>
</evidence>
<feature type="region of interest" description="Disordered" evidence="2">
    <location>
        <begin position="249"/>
        <end position="280"/>
    </location>
</feature>
<dbReference type="Pfam" id="PF02195">
    <property type="entry name" value="ParB_N"/>
    <property type="match status" value="1"/>
</dbReference>
<name>A0A384WJZ9_9CAUD</name>
<feature type="domain" description="ParB-like N-terminal" evidence="3">
    <location>
        <begin position="43"/>
        <end position="148"/>
    </location>
</feature>
<dbReference type="InterPro" id="IPR003115">
    <property type="entry name" value="ParB_N"/>
</dbReference>
<dbReference type="SMART" id="SM00470">
    <property type="entry name" value="ParB"/>
    <property type="match status" value="1"/>
</dbReference>
<evidence type="ECO:0000259" key="3">
    <source>
        <dbReference type="SMART" id="SM00470"/>
    </source>
</evidence>
<dbReference type="Gene3D" id="1.10.10.2830">
    <property type="match status" value="1"/>
</dbReference>
<gene>
    <name evidence="4" type="ORF">KF5_084</name>
</gene>
<organism evidence="4 5">
    <name type="scientific">Vibrio phage vB_VpaS_KF5</name>
    <dbReference type="NCBI Taxonomy" id="2041476"/>
    <lineage>
        <taxon>Viruses</taxon>
        <taxon>Duplodnaviria</taxon>
        <taxon>Heunggongvirae</taxon>
        <taxon>Uroviricota</taxon>
        <taxon>Caudoviricetes</taxon>
        <taxon>Mardecavirus</taxon>
        <taxon>Mardecavirus SSP002</taxon>
    </lineage>
</organism>
<feature type="compositionally biased region" description="Basic and acidic residues" evidence="2">
    <location>
        <begin position="263"/>
        <end position="280"/>
    </location>
</feature>
<dbReference type="InterPro" id="IPR036086">
    <property type="entry name" value="ParB/Sulfiredoxin_sf"/>
</dbReference>
<protein>
    <submittedName>
        <fullName evidence="4">Putative parB-like partitioning protein</fullName>
    </submittedName>
</protein>
<dbReference type="Proteomes" id="UP000257560">
    <property type="component" value="Segment"/>
</dbReference>
<evidence type="ECO:0000313" key="5">
    <source>
        <dbReference type="Proteomes" id="UP000257560"/>
    </source>
</evidence>
<dbReference type="SUPFAM" id="SSF110849">
    <property type="entry name" value="ParB/Sulfiredoxin"/>
    <property type="match status" value="1"/>
</dbReference>
<dbReference type="PANTHER" id="PTHR33375:SF1">
    <property type="entry name" value="CHROMOSOME-PARTITIONING PROTEIN PARB-RELATED"/>
    <property type="match status" value="1"/>
</dbReference>
<dbReference type="PANTHER" id="PTHR33375">
    <property type="entry name" value="CHROMOSOME-PARTITIONING PROTEIN PARB-RELATED"/>
    <property type="match status" value="1"/>
</dbReference>
<evidence type="ECO:0000313" key="4">
    <source>
        <dbReference type="EMBL" id="ATI19394.1"/>
    </source>
</evidence>
<proteinExistence type="predicted"/>
<sequence>MTKRASELAKNTAFNDLFASSKTGFNVAEMKDGDKVKKDFRTYVIHPSAIRVIDGFNSRMDYGDIEDLAMSLKAEHENTGQALIQPLILMSVKGEKDTYDLIAGHRRIMAVQWLWENLQYDVGGLMARIYKYDTPYHHMIGVNMRENDQKPLLPIEEAINFKRLKDADYTLEQIRDLSGRSICHISKRLTLLTGADEVVDAVASGELQSQMAAEIVVRRKGDIEGQKELVKKATESKEGNRAVRQQLKAEMNSTGRKKRAKKAEKTGDKGDVKNKRLTQKEHDELVTSHAMWAADFVKTYGIPVDQVEVMKKAGELRAEGDAGYRKLTKMLQEFGKIDGIALVLGIDL</sequence>
<dbReference type="SUPFAM" id="SSF109709">
    <property type="entry name" value="KorB DNA-binding domain-like"/>
    <property type="match status" value="1"/>
</dbReference>
<dbReference type="EMBL" id="MF754115">
    <property type="protein sequence ID" value="ATI19394.1"/>
    <property type="molecule type" value="Genomic_DNA"/>
</dbReference>
<dbReference type="GO" id="GO:0007059">
    <property type="term" value="P:chromosome segregation"/>
    <property type="evidence" value="ECO:0007669"/>
    <property type="project" value="UniProtKB-KW"/>
</dbReference>
<dbReference type="InterPro" id="IPR041468">
    <property type="entry name" value="HTH_ParB/Spo0J"/>
</dbReference>
<evidence type="ECO:0000256" key="1">
    <source>
        <dbReference type="ARBA" id="ARBA00022829"/>
    </source>
</evidence>
<dbReference type="Gene3D" id="3.90.1530.30">
    <property type="match status" value="1"/>
</dbReference>
<reference evidence="4 5" key="1">
    <citation type="submission" date="2017-08" db="EMBL/GenBank/DDBJ databases">
        <title>Complete genome sequence of bacteriophage vB_VpaS_KF5.</title>
        <authorList>
            <person name="Yu J."/>
            <person name="Kwak S.-J."/>
            <person name="Lim J.-A."/>
            <person name="Chang H.-J."/>
        </authorList>
    </citation>
    <scope>NUCLEOTIDE SEQUENCE [LARGE SCALE GENOMIC DNA]</scope>
</reference>
<keyword evidence="1" id="KW-0159">Chromosome partition</keyword>
<dbReference type="Pfam" id="PF17762">
    <property type="entry name" value="HTH_ParB"/>
    <property type="match status" value="1"/>
</dbReference>